<dbReference type="GO" id="GO:0005737">
    <property type="term" value="C:cytoplasm"/>
    <property type="evidence" value="ECO:0007669"/>
    <property type="project" value="TreeGrafter"/>
</dbReference>
<dbReference type="AlphaFoldDB" id="A0A4Y8RLD0"/>
<dbReference type="InterPro" id="IPR006076">
    <property type="entry name" value="FAD-dep_OxRdtase"/>
</dbReference>
<dbReference type="SUPFAM" id="SSF51905">
    <property type="entry name" value="FAD/NAD(P)-binding domain"/>
    <property type="match status" value="1"/>
</dbReference>
<reference evidence="3 4" key="1">
    <citation type="submission" date="2019-03" db="EMBL/GenBank/DDBJ databases">
        <title>Jiella endophytica sp. nov., a novel endophytic bacterium isolated from root of Ficus microcarpa Linn. f.</title>
        <authorList>
            <person name="Tuo L."/>
        </authorList>
    </citation>
    <scope>NUCLEOTIDE SEQUENCE [LARGE SCALE GENOMIC DNA]</scope>
    <source>
        <strain evidence="3 4">CBS5Q-3</strain>
    </source>
</reference>
<dbReference type="Proteomes" id="UP000298179">
    <property type="component" value="Unassembled WGS sequence"/>
</dbReference>
<dbReference type="Pfam" id="PF01266">
    <property type="entry name" value="DAO"/>
    <property type="match status" value="1"/>
</dbReference>
<accession>A0A4Y8RLD0</accession>
<name>A0A4Y8RLD0_9HYPH</name>
<dbReference type="OrthoDB" id="9805337at2"/>
<keyword evidence="1" id="KW-0560">Oxidoreductase</keyword>
<dbReference type="PANTHER" id="PTHR13847:SF289">
    <property type="entry name" value="GLYCINE OXIDASE"/>
    <property type="match status" value="1"/>
</dbReference>
<dbReference type="RefSeq" id="WP_134762033.1">
    <property type="nucleotide sequence ID" value="NZ_SOZD01000003.1"/>
</dbReference>
<keyword evidence="4" id="KW-1185">Reference proteome</keyword>
<evidence type="ECO:0000313" key="3">
    <source>
        <dbReference type="EMBL" id="TFF22933.1"/>
    </source>
</evidence>
<dbReference type="EMBL" id="SOZD01000003">
    <property type="protein sequence ID" value="TFF22933.1"/>
    <property type="molecule type" value="Genomic_DNA"/>
</dbReference>
<organism evidence="3 4">
    <name type="scientific">Jiella endophytica</name>
    <dbReference type="NCBI Taxonomy" id="2558362"/>
    <lineage>
        <taxon>Bacteria</taxon>
        <taxon>Pseudomonadati</taxon>
        <taxon>Pseudomonadota</taxon>
        <taxon>Alphaproteobacteria</taxon>
        <taxon>Hyphomicrobiales</taxon>
        <taxon>Aurantimonadaceae</taxon>
        <taxon>Jiella</taxon>
    </lineage>
</organism>
<evidence type="ECO:0000259" key="2">
    <source>
        <dbReference type="Pfam" id="PF01266"/>
    </source>
</evidence>
<protein>
    <submittedName>
        <fullName evidence="3">FAD-binding oxidoreductase</fullName>
    </submittedName>
</protein>
<evidence type="ECO:0000313" key="4">
    <source>
        <dbReference type="Proteomes" id="UP000298179"/>
    </source>
</evidence>
<sequence>MTDVIVLGAGMAGVGAALALQEQGRNVVIVDRKPKFAGETSYGNAGIIQAEAVEPYAMPTDIPSLVAIALKRTNDVEWNVESILAEVRSLLAYFRNSQPGRYRRITGTWGRLIRRSREDHARYIDDAGADGLIRRDGFHQAYRDEAKLAAAVAKAERVKAEFGVGFAALDSAGLMAAEPALKPGFAGAIHWTDSWCCSSPGDLTQAYGDLFVKRGGRLLDGDAETLAADGAGWRVDTAEGKVSAKDVVVCLGAWSPKLLKRFGYRIPMVRKRGYHQHFQNNPLDKPLMDASVGAVFVPMKLGMRITTGAELTAMTATQNLRQLEEAEKGARKVLDFGGPVENQPWHGTRPCMPDMLPVLGKAPKHDGLWFDFGHGHQGFTLGPTTGVLLAELMAGNGDPVLEALSPARFA</sequence>
<comment type="caution">
    <text evidence="3">The sequence shown here is derived from an EMBL/GenBank/DDBJ whole genome shotgun (WGS) entry which is preliminary data.</text>
</comment>
<proteinExistence type="predicted"/>
<dbReference type="GO" id="GO:0016491">
    <property type="term" value="F:oxidoreductase activity"/>
    <property type="evidence" value="ECO:0007669"/>
    <property type="project" value="UniProtKB-KW"/>
</dbReference>
<feature type="domain" description="FAD dependent oxidoreductase" evidence="2">
    <location>
        <begin position="3"/>
        <end position="392"/>
    </location>
</feature>
<dbReference type="InterPro" id="IPR036188">
    <property type="entry name" value="FAD/NAD-bd_sf"/>
</dbReference>
<dbReference type="PANTHER" id="PTHR13847">
    <property type="entry name" value="SARCOSINE DEHYDROGENASE-RELATED"/>
    <property type="match status" value="1"/>
</dbReference>
<gene>
    <name evidence="3" type="ORF">E3C22_10800</name>
</gene>
<dbReference type="Gene3D" id="3.50.50.60">
    <property type="entry name" value="FAD/NAD(P)-binding domain"/>
    <property type="match status" value="2"/>
</dbReference>
<evidence type="ECO:0000256" key="1">
    <source>
        <dbReference type="ARBA" id="ARBA00023002"/>
    </source>
</evidence>
<dbReference type="Gene3D" id="3.30.9.10">
    <property type="entry name" value="D-Amino Acid Oxidase, subunit A, domain 2"/>
    <property type="match status" value="1"/>
</dbReference>